<evidence type="ECO:0000313" key="10">
    <source>
        <dbReference type="EMBL" id="OGY87763.1"/>
    </source>
</evidence>
<dbReference type="GO" id="GO:0005524">
    <property type="term" value="F:ATP binding"/>
    <property type="evidence" value="ECO:0007669"/>
    <property type="project" value="UniProtKB-KW"/>
</dbReference>
<dbReference type="InterPro" id="IPR004522">
    <property type="entry name" value="Asn-tRNA-ligase"/>
</dbReference>
<evidence type="ECO:0000313" key="11">
    <source>
        <dbReference type="Proteomes" id="UP000176420"/>
    </source>
</evidence>
<dbReference type="EC" id="6.1.1.22" evidence="2 8"/>
<feature type="domain" description="Aminoacyl-transfer RNA synthetases class-II family profile" evidence="9">
    <location>
        <begin position="129"/>
        <end position="422"/>
    </location>
</feature>
<comment type="caution">
    <text evidence="10">The sequence shown here is derived from an EMBL/GenBank/DDBJ whole genome shotgun (WGS) entry which is preliminary data.</text>
</comment>
<dbReference type="InterPro" id="IPR045864">
    <property type="entry name" value="aa-tRNA-synth_II/BPL/LPL"/>
</dbReference>
<dbReference type="PANTHER" id="PTHR22594">
    <property type="entry name" value="ASPARTYL/LYSYL-TRNA SYNTHETASE"/>
    <property type="match status" value="1"/>
</dbReference>
<dbReference type="Pfam" id="PF01336">
    <property type="entry name" value="tRNA_anti-codon"/>
    <property type="match status" value="1"/>
</dbReference>
<evidence type="ECO:0000256" key="8">
    <source>
        <dbReference type="NCBIfam" id="TIGR00457"/>
    </source>
</evidence>
<protein>
    <recommendedName>
        <fullName evidence="2 8">Asparagine--tRNA ligase</fullName>
        <ecNumber evidence="2 8">6.1.1.22</ecNumber>
    </recommendedName>
</protein>
<dbReference type="Pfam" id="PF00152">
    <property type="entry name" value="tRNA-synt_2"/>
    <property type="match status" value="1"/>
</dbReference>
<dbReference type="EMBL" id="MHKI01000006">
    <property type="protein sequence ID" value="OGY87763.1"/>
    <property type="molecule type" value="Genomic_DNA"/>
</dbReference>
<dbReference type="PRINTS" id="PR01042">
    <property type="entry name" value="TRNASYNTHASP"/>
</dbReference>
<accession>A0A1G2BEU3</accession>
<keyword evidence="3 10" id="KW-0436">Ligase</keyword>
<dbReference type="Gene3D" id="2.40.50.140">
    <property type="entry name" value="Nucleic acid-binding proteins"/>
    <property type="match status" value="1"/>
</dbReference>
<gene>
    <name evidence="10" type="ORF">A2319_04965</name>
</gene>
<dbReference type="CDD" id="cd04323">
    <property type="entry name" value="AsnRS_cyto_like_N"/>
    <property type="match status" value="1"/>
</dbReference>
<dbReference type="InterPro" id="IPR004365">
    <property type="entry name" value="NA-bd_OB_tRNA"/>
</dbReference>
<dbReference type="SUPFAM" id="SSF50249">
    <property type="entry name" value="Nucleic acid-binding proteins"/>
    <property type="match status" value="1"/>
</dbReference>
<dbReference type="GO" id="GO:0004816">
    <property type="term" value="F:asparagine-tRNA ligase activity"/>
    <property type="evidence" value="ECO:0007669"/>
    <property type="project" value="UniProtKB-UniRule"/>
</dbReference>
<dbReference type="PANTHER" id="PTHR22594:SF34">
    <property type="entry name" value="ASPARAGINE--TRNA LIGASE, MITOCHONDRIAL-RELATED"/>
    <property type="match status" value="1"/>
</dbReference>
<evidence type="ECO:0000256" key="7">
    <source>
        <dbReference type="ARBA" id="ARBA00023146"/>
    </source>
</evidence>
<name>A0A1G2BEU3_9BACT</name>
<evidence type="ECO:0000259" key="9">
    <source>
        <dbReference type="PROSITE" id="PS50862"/>
    </source>
</evidence>
<comment type="similarity">
    <text evidence="1">Belongs to the class-II aminoacyl-tRNA synthetase family.</text>
</comment>
<dbReference type="PROSITE" id="PS50862">
    <property type="entry name" value="AA_TRNA_LIGASE_II"/>
    <property type="match status" value="1"/>
</dbReference>
<dbReference type="InterPro" id="IPR002312">
    <property type="entry name" value="Asp/Asn-tRNA-synth_IIb"/>
</dbReference>
<evidence type="ECO:0000256" key="4">
    <source>
        <dbReference type="ARBA" id="ARBA00022741"/>
    </source>
</evidence>
<dbReference type="GO" id="GO:0006421">
    <property type="term" value="P:asparaginyl-tRNA aminoacylation"/>
    <property type="evidence" value="ECO:0007669"/>
    <property type="project" value="UniProtKB-UniRule"/>
</dbReference>
<evidence type="ECO:0000256" key="1">
    <source>
        <dbReference type="ARBA" id="ARBA00008226"/>
    </source>
</evidence>
<dbReference type="GO" id="GO:0003676">
    <property type="term" value="F:nucleic acid binding"/>
    <property type="evidence" value="ECO:0007669"/>
    <property type="project" value="InterPro"/>
</dbReference>
<organism evidence="10 11">
    <name type="scientific">Candidatus Kerfeldbacteria bacterium RIFOXYB2_FULL_38_14</name>
    <dbReference type="NCBI Taxonomy" id="1798547"/>
    <lineage>
        <taxon>Bacteria</taxon>
        <taxon>Candidatus Kerfeldiibacteriota</taxon>
    </lineage>
</organism>
<evidence type="ECO:0000256" key="5">
    <source>
        <dbReference type="ARBA" id="ARBA00022840"/>
    </source>
</evidence>
<dbReference type="SUPFAM" id="SSF55681">
    <property type="entry name" value="Class II aaRS and biotin synthetases"/>
    <property type="match status" value="1"/>
</dbReference>
<dbReference type="Proteomes" id="UP000176420">
    <property type="component" value="Unassembled WGS sequence"/>
</dbReference>
<keyword evidence="7" id="KW-0030">Aminoacyl-tRNA synthetase</keyword>
<evidence type="ECO:0000256" key="2">
    <source>
        <dbReference type="ARBA" id="ARBA00012816"/>
    </source>
</evidence>
<keyword evidence="5" id="KW-0067">ATP-binding</keyword>
<dbReference type="NCBIfam" id="NF003037">
    <property type="entry name" value="PRK03932.1"/>
    <property type="match status" value="1"/>
</dbReference>
<reference evidence="10 11" key="1">
    <citation type="journal article" date="2016" name="Nat. Commun.">
        <title>Thousands of microbial genomes shed light on interconnected biogeochemical processes in an aquifer system.</title>
        <authorList>
            <person name="Anantharaman K."/>
            <person name="Brown C.T."/>
            <person name="Hug L.A."/>
            <person name="Sharon I."/>
            <person name="Castelle C.J."/>
            <person name="Probst A.J."/>
            <person name="Thomas B.C."/>
            <person name="Singh A."/>
            <person name="Wilkins M.J."/>
            <person name="Karaoz U."/>
            <person name="Brodie E.L."/>
            <person name="Williams K.H."/>
            <person name="Hubbard S.S."/>
            <person name="Banfield J.F."/>
        </authorList>
    </citation>
    <scope>NUCLEOTIDE SEQUENCE [LARGE SCALE GENOMIC DNA]</scope>
</reference>
<dbReference type="InterPro" id="IPR004364">
    <property type="entry name" value="Aa-tRNA-synt_II"/>
</dbReference>
<evidence type="ECO:0000256" key="6">
    <source>
        <dbReference type="ARBA" id="ARBA00022917"/>
    </source>
</evidence>
<keyword evidence="6" id="KW-0648">Protein biosynthesis</keyword>
<dbReference type="AlphaFoldDB" id="A0A1G2BEU3"/>
<proteinExistence type="inferred from homology"/>
<keyword evidence="4" id="KW-0547">Nucleotide-binding</keyword>
<evidence type="ECO:0000256" key="3">
    <source>
        <dbReference type="ARBA" id="ARBA00022598"/>
    </source>
</evidence>
<dbReference type="NCBIfam" id="TIGR00457">
    <property type="entry name" value="asnS"/>
    <property type="match status" value="1"/>
</dbReference>
<dbReference type="InterPro" id="IPR012340">
    <property type="entry name" value="NA-bd_OB-fold"/>
</dbReference>
<sequence length="432" mass="50362">MYTKISQLVNQVEEEVTLKGWVCNQRSSGKITFLQLRDGSGFVQAIVSQNEVPQPVWDTAQNLTQESSVEILGRVSKHPKKEEYEIQVQDIKVMQLAQNYPIGKKEHGPDFLFENRHLYLRSKTPWAILRIRDEITWRIEEFLHQEGFTRTDTPIFQPTSCEDTTQLYKVDYFGNTVYLTQSGQLYLEAIEHGLGRVYDFGPAFRAEKSKTRKHLTEFWMMDWEAPFFDQQQSEDFTEQMLQYVIGCVLKNRQQELAILGRDTTTLEKAAKTPFVRLKLRDAIKLLNTEHGFNLQSEDDLNTEAEEKIGEIYGVPVFVEDYPYAVKAFYMKRYTDEDGVERGYCADLIAPEGGGEIATAAVRENDYDKLVKNLKERKYRMEDYQWYLDLRKYGSIVHAGGGIGLERWVRWICGVKHIRETIPFPRMINRITP</sequence>
<dbReference type="InterPro" id="IPR006195">
    <property type="entry name" value="aa-tRNA-synth_II"/>
</dbReference>
<dbReference type="Gene3D" id="3.30.930.10">
    <property type="entry name" value="Bira Bifunctional Protein, Domain 2"/>
    <property type="match status" value="1"/>
</dbReference>